<keyword evidence="1" id="KW-1133">Transmembrane helix</keyword>
<reference evidence="2" key="1">
    <citation type="submission" date="2014-11" db="EMBL/GenBank/DDBJ databases">
        <authorList>
            <person name="Amaro Gonzalez C."/>
        </authorList>
    </citation>
    <scope>NUCLEOTIDE SEQUENCE</scope>
</reference>
<dbReference type="EMBL" id="GBXM01095900">
    <property type="protein sequence ID" value="JAH12677.1"/>
    <property type="molecule type" value="Transcribed_RNA"/>
</dbReference>
<evidence type="ECO:0000313" key="2">
    <source>
        <dbReference type="EMBL" id="JAH12677.1"/>
    </source>
</evidence>
<proteinExistence type="predicted"/>
<dbReference type="AlphaFoldDB" id="A0A0E9Q811"/>
<accession>A0A0E9Q811</accession>
<organism evidence="2">
    <name type="scientific">Anguilla anguilla</name>
    <name type="common">European freshwater eel</name>
    <name type="synonym">Muraena anguilla</name>
    <dbReference type="NCBI Taxonomy" id="7936"/>
    <lineage>
        <taxon>Eukaryota</taxon>
        <taxon>Metazoa</taxon>
        <taxon>Chordata</taxon>
        <taxon>Craniata</taxon>
        <taxon>Vertebrata</taxon>
        <taxon>Euteleostomi</taxon>
        <taxon>Actinopterygii</taxon>
        <taxon>Neopterygii</taxon>
        <taxon>Teleostei</taxon>
        <taxon>Anguilliformes</taxon>
        <taxon>Anguillidae</taxon>
        <taxon>Anguilla</taxon>
    </lineage>
</organism>
<protein>
    <submittedName>
        <fullName evidence="2">Uncharacterized protein</fullName>
    </submittedName>
</protein>
<name>A0A0E9Q811_ANGAN</name>
<feature type="transmembrane region" description="Helical" evidence="1">
    <location>
        <begin position="6"/>
        <end position="32"/>
    </location>
</feature>
<keyword evidence="1" id="KW-0472">Membrane</keyword>
<evidence type="ECO:0000256" key="1">
    <source>
        <dbReference type="SAM" id="Phobius"/>
    </source>
</evidence>
<keyword evidence="1" id="KW-0812">Transmembrane</keyword>
<reference evidence="2" key="2">
    <citation type="journal article" date="2015" name="Fish Shellfish Immunol.">
        <title>Early steps in the European eel (Anguilla anguilla)-Vibrio vulnificus interaction in the gills: Role of the RtxA13 toxin.</title>
        <authorList>
            <person name="Callol A."/>
            <person name="Pajuelo D."/>
            <person name="Ebbesson L."/>
            <person name="Teles M."/>
            <person name="MacKenzie S."/>
            <person name="Amaro C."/>
        </authorList>
    </citation>
    <scope>NUCLEOTIDE SEQUENCE</scope>
</reference>
<sequence length="75" mass="7735">MLVEMLAGMLAGMLAEMLAGMLAEMLAVMAVFRSLPPQSTADHVGSHGGLSSFESDVAGVAVELLVPYSDLGARL</sequence>